<reference evidence="1 2" key="1">
    <citation type="submission" date="2020-08" db="EMBL/GenBank/DDBJ databases">
        <title>Genome public.</title>
        <authorList>
            <person name="Liu C."/>
            <person name="Sun Q."/>
        </authorList>
    </citation>
    <scope>NUCLEOTIDE SEQUENCE [LARGE SCALE GENOMIC DNA]</scope>
    <source>
        <strain evidence="1 2">NSJ-79</strain>
    </source>
</reference>
<dbReference type="RefSeq" id="WP_186929387.1">
    <property type="nucleotide sequence ID" value="NZ_JACOOJ010000009.1"/>
</dbReference>
<keyword evidence="2" id="KW-1185">Reference proteome</keyword>
<evidence type="ECO:0000313" key="2">
    <source>
        <dbReference type="Proteomes" id="UP000651475"/>
    </source>
</evidence>
<comment type="caution">
    <text evidence="1">The sequence shown here is derived from an EMBL/GenBank/DDBJ whole genome shotgun (WGS) entry which is preliminary data.</text>
</comment>
<sequence length="466" mass="52406">MKHPLLNKLAFWKSNWNISSKSFSMVRNVNAVEKDRVGNIWYINAISKGLQHLIGGKSDVLDMLNLADKRKALIACTPFASVIERCGSMFSNGRFYVTDKEDNEHLDNGDNKYSKIRALLKRPNPIQSGKQFNKQVEITLKTFGFCPIYTFRALRSEIPVSMWIIPPELFHAEVDANIWKKSKLEDVIKKAWIEWGSENIYIESDEYFIVSDASANISVTEQELSYRHITDSLSRPVNNWISQMIARGTLIVDGGPKGVLCNDANGDIYGDNSLNPGEIDKLNESFKHKYGVVGKLFSILVTTANVKWVPITGNSEDLKLYQEDEECRNAICNALGLNPNVLISDSTYDNQNGAKRDAYQDLVIPDSENYCEALTKAIVGDDEIIIRLDYTHISVLQEDKKSAASALSLASNAVRNLYNDGIITLSESRKEVANYIDIDPDNPEGDFKQESQLIENNIKDGTQTEN</sequence>
<protein>
    <submittedName>
        <fullName evidence="1">Phage portal protein</fullName>
    </submittedName>
</protein>
<dbReference type="EMBL" id="JACOOJ010000009">
    <property type="protein sequence ID" value="MBC5632632.1"/>
    <property type="molecule type" value="Genomic_DNA"/>
</dbReference>
<gene>
    <name evidence="1" type="ORF">H8S65_07605</name>
</gene>
<proteinExistence type="predicted"/>
<evidence type="ECO:0000313" key="1">
    <source>
        <dbReference type="EMBL" id="MBC5632632.1"/>
    </source>
</evidence>
<accession>A0ABR7DMN8</accession>
<dbReference type="Pfam" id="PF04860">
    <property type="entry name" value="Phage_portal"/>
    <property type="match status" value="1"/>
</dbReference>
<name>A0ABR7DMN8_9BACT</name>
<organism evidence="1 2">
    <name type="scientific">Parabacteroides hominis</name>
    <dbReference type="NCBI Taxonomy" id="2763057"/>
    <lineage>
        <taxon>Bacteria</taxon>
        <taxon>Pseudomonadati</taxon>
        <taxon>Bacteroidota</taxon>
        <taxon>Bacteroidia</taxon>
        <taxon>Bacteroidales</taxon>
        <taxon>Tannerellaceae</taxon>
        <taxon>Parabacteroides</taxon>
    </lineage>
</organism>
<dbReference type="InterPro" id="IPR006944">
    <property type="entry name" value="Phage/GTA_portal"/>
</dbReference>
<dbReference type="Proteomes" id="UP000651475">
    <property type="component" value="Unassembled WGS sequence"/>
</dbReference>